<accession>A0ABY8MJH4</accession>
<reference evidence="1 2" key="1">
    <citation type="submission" date="2023-04" db="EMBL/GenBank/DDBJ databases">
        <title>Spirochaete genome identified in red abalone sample constitutes a novel genus.</title>
        <authorList>
            <person name="Sharma S.P."/>
            <person name="Purcell C.M."/>
            <person name="Hyde J.R."/>
            <person name="Severin A.J."/>
        </authorList>
    </citation>
    <scope>NUCLEOTIDE SEQUENCE [LARGE SCALE GENOMIC DNA]</scope>
    <source>
        <strain evidence="1 2">SP-2023</strain>
    </source>
</reference>
<evidence type="ECO:0000313" key="1">
    <source>
        <dbReference type="EMBL" id="WGK69956.1"/>
    </source>
</evidence>
<keyword evidence="2" id="KW-1185">Reference proteome</keyword>
<dbReference type="EMBL" id="CP123443">
    <property type="protein sequence ID" value="WGK69956.1"/>
    <property type="molecule type" value="Genomic_DNA"/>
</dbReference>
<dbReference type="RefSeq" id="WP_326928157.1">
    <property type="nucleotide sequence ID" value="NZ_CP123443.1"/>
</dbReference>
<dbReference type="SUPFAM" id="SSF52980">
    <property type="entry name" value="Restriction endonuclease-like"/>
    <property type="match status" value="1"/>
</dbReference>
<dbReference type="Proteomes" id="UP001228690">
    <property type="component" value="Chromosome"/>
</dbReference>
<dbReference type="InterPro" id="IPR011335">
    <property type="entry name" value="Restrct_endonuc-II-like"/>
</dbReference>
<evidence type="ECO:0000313" key="2">
    <source>
        <dbReference type="Proteomes" id="UP001228690"/>
    </source>
</evidence>
<gene>
    <name evidence="1" type="ORF">P0082_03615</name>
</gene>
<proteinExistence type="predicted"/>
<protein>
    <recommendedName>
        <fullName evidence="3">DUF3782 domain-containing protein</fullName>
    </recommendedName>
</protein>
<organism evidence="1 2">
    <name type="scientific">Candidatus Haliotispira prima</name>
    <dbReference type="NCBI Taxonomy" id="3034016"/>
    <lineage>
        <taxon>Bacteria</taxon>
        <taxon>Pseudomonadati</taxon>
        <taxon>Spirochaetota</taxon>
        <taxon>Spirochaetia</taxon>
        <taxon>Spirochaetales</taxon>
        <taxon>Spirochaetaceae</taxon>
        <taxon>Candidatus Haliotispira</taxon>
    </lineage>
</organism>
<sequence>MDNTPFDKMMQGMAELQESQAKADLESQKLRELAARTSRKLNLVDNIFESIGIKTGCFAEELVSGSFKRNPVLGGTRYDTVECNVPDSNGKTEYDILLFNDSSVAIIEIKYKAHLKDIEDLLEKKAVAFRLSHPECAGHKLYLGLATMISYDELVQKAGEAGIYLPGHEGKYVELLSDKVRAF</sequence>
<evidence type="ECO:0008006" key="3">
    <source>
        <dbReference type="Google" id="ProtNLM"/>
    </source>
</evidence>
<name>A0ABY8MJH4_9SPIO</name>